<dbReference type="CDD" id="cd08023">
    <property type="entry name" value="GH16_laminarinase_like"/>
    <property type="match status" value="1"/>
</dbReference>
<gene>
    <name evidence="3" type="ORF">IBL26_04875</name>
</gene>
<dbReference type="InterPro" id="IPR018511">
    <property type="entry name" value="Hemolysin-typ_Ca-bd_CS"/>
</dbReference>
<organism evidence="3 4">
    <name type="scientific">Teichococcus aerophilus</name>
    <dbReference type="NCBI Taxonomy" id="1224513"/>
    <lineage>
        <taxon>Bacteria</taxon>
        <taxon>Pseudomonadati</taxon>
        <taxon>Pseudomonadota</taxon>
        <taxon>Alphaproteobacteria</taxon>
        <taxon>Acetobacterales</taxon>
        <taxon>Roseomonadaceae</taxon>
        <taxon>Roseomonas</taxon>
    </lineage>
</organism>
<dbReference type="PANTHER" id="PTHR10963:SF55">
    <property type="entry name" value="GLYCOSIDE HYDROLASE FAMILY 16 PROTEIN"/>
    <property type="match status" value="1"/>
</dbReference>
<accession>A0ABR7RHX5</accession>
<dbReference type="Gene3D" id="2.150.10.10">
    <property type="entry name" value="Serralysin-like metalloprotease, C-terminal"/>
    <property type="match status" value="2"/>
</dbReference>
<dbReference type="InterPro" id="IPR013320">
    <property type="entry name" value="ConA-like_dom_sf"/>
</dbReference>
<name>A0ABR7RHX5_9PROT</name>
<keyword evidence="4" id="KW-1185">Reference proteome</keyword>
<comment type="similarity">
    <text evidence="1">Belongs to the glycosyl hydrolase 16 family.</text>
</comment>
<dbReference type="RefSeq" id="WP_187783337.1">
    <property type="nucleotide sequence ID" value="NZ_JACTVA010000005.1"/>
</dbReference>
<dbReference type="Proteomes" id="UP000626026">
    <property type="component" value="Unassembled WGS sequence"/>
</dbReference>
<dbReference type="PROSITE" id="PS51762">
    <property type="entry name" value="GH16_2"/>
    <property type="match status" value="1"/>
</dbReference>
<feature type="domain" description="GH16" evidence="2">
    <location>
        <begin position="23"/>
        <end position="259"/>
    </location>
</feature>
<dbReference type="PROSITE" id="PS00330">
    <property type="entry name" value="HEMOLYSIN_CALCIUM"/>
    <property type="match status" value="2"/>
</dbReference>
<dbReference type="SUPFAM" id="SSF51120">
    <property type="entry name" value="beta-Roll"/>
    <property type="match status" value="1"/>
</dbReference>
<dbReference type="EMBL" id="JACTVA010000005">
    <property type="protein sequence ID" value="MBC9206160.1"/>
    <property type="molecule type" value="Genomic_DNA"/>
</dbReference>
<sequence>MPAGNFRLTFDAEFNDPQQPLFLDQGGAFSPTLAHWENLRTFADNHEQQTYVDAGFGGADAYNPFSVADGVLTITAVPTPENLKDDVSTPYVSGVLETSGGPASEGTQPDGFWQQYGYWEMRAELPQGQGLWPAFWLVGMGEIDIMEVLGHDPWVVHNSTHDFRGNPAQHTTNAAAVGTDVSAGFHTYGLEWTEDALDFYFDGQLTTHLDGAAFRDFGPSFLVVNLAVGGDWGGNPDSTTPFPAEMKVDYIRVYEEDAAGAPIEAETPATPARPGVDPILLSTTPVYLNGADGDDKLVGHAGDDWLQGGGGNDTLTGHDGDDGLSGGAGNDHLWGQNGNDTIYGDAGDDVILGGQGDDRIYGGAGNDRMAGDEGADIFSTHGNEGDDIITDFTRGTDRIELVGVSASDVSWQATTRQGADAMLVTFAGGDTLTLDHLQALSQSDFIFA</sequence>
<comment type="caution">
    <text evidence="3">The sequence shown here is derived from an EMBL/GenBank/DDBJ whole genome shotgun (WGS) entry which is preliminary data.</text>
</comment>
<dbReference type="PANTHER" id="PTHR10963">
    <property type="entry name" value="GLYCOSYL HYDROLASE-RELATED"/>
    <property type="match status" value="1"/>
</dbReference>
<dbReference type="Gene3D" id="2.60.120.200">
    <property type="match status" value="1"/>
</dbReference>
<dbReference type="InterPro" id="IPR000757">
    <property type="entry name" value="Beta-glucanase-like"/>
</dbReference>
<dbReference type="InterPro" id="IPR001343">
    <property type="entry name" value="Hemolysn_Ca-bd"/>
</dbReference>
<dbReference type="InterPro" id="IPR011049">
    <property type="entry name" value="Serralysin-like_metalloprot_C"/>
</dbReference>
<proteinExistence type="inferred from homology"/>
<dbReference type="PRINTS" id="PR00313">
    <property type="entry name" value="CABNDNGRPT"/>
</dbReference>
<dbReference type="InterPro" id="IPR050546">
    <property type="entry name" value="Glycosyl_Hydrlase_16"/>
</dbReference>
<evidence type="ECO:0000259" key="2">
    <source>
        <dbReference type="PROSITE" id="PS51762"/>
    </source>
</evidence>
<dbReference type="SUPFAM" id="SSF49899">
    <property type="entry name" value="Concanavalin A-like lectins/glucanases"/>
    <property type="match status" value="1"/>
</dbReference>
<reference evidence="3 4" key="1">
    <citation type="journal article" date="2013" name="Int. J. Syst. Evol. Microbiol.">
        <title>Roseomonas aerophila sp. nov., isolated from air.</title>
        <authorList>
            <person name="Kim S.J."/>
            <person name="Weon H.Y."/>
            <person name="Ahn J.H."/>
            <person name="Hong S.B."/>
            <person name="Seok S.J."/>
            <person name="Whang K.S."/>
            <person name="Kwon S.W."/>
        </authorList>
    </citation>
    <scope>NUCLEOTIDE SEQUENCE [LARGE SCALE GENOMIC DNA]</scope>
    <source>
        <strain evidence="3 4">NBRC 108923</strain>
    </source>
</reference>
<evidence type="ECO:0000256" key="1">
    <source>
        <dbReference type="ARBA" id="ARBA00006865"/>
    </source>
</evidence>
<dbReference type="Pfam" id="PF00353">
    <property type="entry name" value="HemolysinCabind"/>
    <property type="match status" value="2"/>
</dbReference>
<protein>
    <submittedName>
        <fullName evidence="3">Family 16 glycosylhydrolase</fullName>
    </submittedName>
</protein>
<evidence type="ECO:0000313" key="3">
    <source>
        <dbReference type="EMBL" id="MBC9206160.1"/>
    </source>
</evidence>
<evidence type="ECO:0000313" key="4">
    <source>
        <dbReference type="Proteomes" id="UP000626026"/>
    </source>
</evidence>
<dbReference type="Pfam" id="PF00722">
    <property type="entry name" value="Glyco_hydro_16"/>
    <property type="match status" value="1"/>
</dbReference>